<evidence type="ECO:0000256" key="1">
    <source>
        <dbReference type="SAM" id="MobiDB-lite"/>
    </source>
</evidence>
<feature type="compositionally biased region" description="Basic and acidic residues" evidence="1">
    <location>
        <begin position="220"/>
        <end position="237"/>
    </location>
</feature>
<evidence type="ECO:0000313" key="3">
    <source>
        <dbReference type="EMBL" id="KAJ7702777.1"/>
    </source>
</evidence>
<name>A0AAD7E119_MYCRO</name>
<feature type="region of interest" description="Disordered" evidence="1">
    <location>
        <begin position="48"/>
        <end position="69"/>
    </location>
</feature>
<evidence type="ECO:0000256" key="2">
    <source>
        <dbReference type="SAM" id="Phobius"/>
    </source>
</evidence>
<feature type="region of interest" description="Disordered" evidence="1">
    <location>
        <begin position="185"/>
        <end position="258"/>
    </location>
</feature>
<evidence type="ECO:0008006" key="5">
    <source>
        <dbReference type="Google" id="ProtNLM"/>
    </source>
</evidence>
<comment type="caution">
    <text evidence="3">The sequence shown here is derived from an EMBL/GenBank/DDBJ whole genome shotgun (WGS) entry which is preliminary data.</text>
</comment>
<dbReference type="Proteomes" id="UP001221757">
    <property type="component" value="Unassembled WGS sequence"/>
</dbReference>
<keyword evidence="2" id="KW-1133">Transmembrane helix</keyword>
<feature type="transmembrane region" description="Helical" evidence="2">
    <location>
        <begin position="74"/>
        <end position="97"/>
    </location>
</feature>
<feature type="compositionally biased region" description="Low complexity" evidence="1">
    <location>
        <begin position="48"/>
        <end position="57"/>
    </location>
</feature>
<protein>
    <recommendedName>
        <fullName evidence="5">Transmembrane protein</fullName>
    </recommendedName>
</protein>
<feature type="region of interest" description="Disordered" evidence="1">
    <location>
        <begin position="128"/>
        <end position="151"/>
    </location>
</feature>
<dbReference type="AlphaFoldDB" id="A0AAD7E119"/>
<sequence length="258" mass="28006">MRAENASKAVARAASVSFVIVSRPLASSSLSSSIHALESTLSPIQTSIASSSHSAGPSPSPKPLKSQRQAKPKVGTIVGGALAVIAVIFAFFLWRYLVLRATRRKRLASPAGRDTANLVRDIESLPMPIDATQPVGKNKRTAQPTRDTQSKARLRQEYLAKELRAAQKRQEALLRVETGMTQAAVASVPSEEPVVAGAPVDTPSRVAERSEAVTPLEDLESARRQNDILRRRIRELEEQQQSDWARGLSDEPPPGYSE</sequence>
<dbReference type="EMBL" id="JARKIE010000014">
    <property type="protein sequence ID" value="KAJ7702777.1"/>
    <property type="molecule type" value="Genomic_DNA"/>
</dbReference>
<accession>A0AAD7E119</accession>
<organism evidence="3 4">
    <name type="scientific">Mycena rosella</name>
    <name type="common">Pink bonnet</name>
    <name type="synonym">Agaricus rosellus</name>
    <dbReference type="NCBI Taxonomy" id="1033263"/>
    <lineage>
        <taxon>Eukaryota</taxon>
        <taxon>Fungi</taxon>
        <taxon>Dikarya</taxon>
        <taxon>Basidiomycota</taxon>
        <taxon>Agaricomycotina</taxon>
        <taxon>Agaricomycetes</taxon>
        <taxon>Agaricomycetidae</taxon>
        <taxon>Agaricales</taxon>
        <taxon>Marasmiineae</taxon>
        <taxon>Mycenaceae</taxon>
        <taxon>Mycena</taxon>
    </lineage>
</organism>
<evidence type="ECO:0000313" key="4">
    <source>
        <dbReference type="Proteomes" id="UP001221757"/>
    </source>
</evidence>
<gene>
    <name evidence="3" type="ORF">B0H17DRAFT_1042981</name>
</gene>
<reference evidence="3" key="1">
    <citation type="submission" date="2023-03" db="EMBL/GenBank/DDBJ databases">
        <title>Massive genome expansion in bonnet fungi (Mycena s.s.) driven by repeated elements and novel gene families across ecological guilds.</title>
        <authorList>
            <consortium name="Lawrence Berkeley National Laboratory"/>
            <person name="Harder C.B."/>
            <person name="Miyauchi S."/>
            <person name="Viragh M."/>
            <person name="Kuo A."/>
            <person name="Thoen E."/>
            <person name="Andreopoulos B."/>
            <person name="Lu D."/>
            <person name="Skrede I."/>
            <person name="Drula E."/>
            <person name="Henrissat B."/>
            <person name="Morin E."/>
            <person name="Kohler A."/>
            <person name="Barry K."/>
            <person name="LaButti K."/>
            <person name="Morin E."/>
            <person name="Salamov A."/>
            <person name="Lipzen A."/>
            <person name="Mereny Z."/>
            <person name="Hegedus B."/>
            <person name="Baldrian P."/>
            <person name="Stursova M."/>
            <person name="Weitz H."/>
            <person name="Taylor A."/>
            <person name="Grigoriev I.V."/>
            <person name="Nagy L.G."/>
            <person name="Martin F."/>
            <person name="Kauserud H."/>
        </authorList>
    </citation>
    <scope>NUCLEOTIDE SEQUENCE</scope>
    <source>
        <strain evidence="3">CBHHK067</strain>
    </source>
</reference>
<keyword evidence="2" id="KW-0812">Transmembrane</keyword>
<proteinExistence type="predicted"/>
<keyword evidence="4" id="KW-1185">Reference proteome</keyword>
<keyword evidence="2" id="KW-0472">Membrane</keyword>